<evidence type="ECO:0000313" key="1">
    <source>
        <dbReference type="EMBL" id="AYV80408.1"/>
    </source>
</evidence>
<name>A0A3G4ZZR5_9VIRU</name>
<sequence length="397" mass="45405">MATGSIYNLKCKICNENKPGMIICGDCVNNQEYCRDCWADHKKSHFDASYRCCTGCTVGYYYFAWEKADCIICKKIFHTQCMFENQYCLTCAKKNDISPCVHVENGKLCSKLTRRIFISHSNCCGESRDYKYICPSHTKKCNHCFGHFLVSCFKEHLDCIFCKDAGWCCERSSYNSFRNWEICFNRCENDYTHLNTIYVELKNGCVSGKIKGCCSCLKTFIASGEKYSLTAVHKKHEKCICGAEPCSDMFMPCVSCGEGRVHEVKDYVIPDACLHCKINMNGLVCCDCLHREQAVKEPLYRFTPLPNELISIIASFEKPLYKRKNCQICNVPVCEQHSSTCFRCNITACKTHLTSCVLCHWSCPNCIPCSHNDISKDDKIQKLITFFRSLFENNGIA</sequence>
<organism evidence="1">
    <name type="scientific">Harvfovirus sp</name>
    <dbReference type="NCBI Taxonomy" id="2487768"/>
    <lineage>
        <taxon>Viruses</taxon>
        <taxon>Varidnaviria</taxon>
        <taxon>Bamfordvirae</taxon>
        <taxon>Nucleocytoviricota</taxon>
        <taxon>Megaviricetes</taxon>
        <taxon>Imitervirales</taxon>
        <taxon>Mimiviridae</taxon>
        <taxon>Klosneuvirinae</taxon>
    </lineage>
</organism>
<proteinExistence type="predicted"/>
<dbReference type="EMBL" id="MK072243">
    <property type="protein sequence ID" value="AYV80408.1"/>
    <property type="molecule type" value="Genomic_DNA"/>
</dbReference>
<gene>
    <name evidence="1" type="ORF">Harvfovirus1_33</name>
</gene>
<protein>
    <submittedName>
        <fullName evidence="1">Uncharacterized protein</fullName>
    </submittedName>
</protein>
<accession>A0A3G4ZZR5</accession>
<reference evidence="1" key="1">
    <citation type="submission" date="2018-10" db="EMBL/GenBank/DDBJ databases">
        <title>Hidden diversity of soil giant viruses.</title>
        <authorList>
            <person name="Schulz F."/>
            <person name="Alteio L."/>
            <person name="Goudeau D."/>
            <person name="Ryan E.M."/>
            <person name="Malmstrom R.R."/>
            <person name="Blanchard J."/>
            <person name="Woyke T."/>
        </authorList>
    </citation>
    <scope>NUCLEOTIDE SEQUENCE</scope>
    <source>
        <strain evidence="1">HAV1</strain>
    </source>
</reference>